<evidence type="ECO:0000256" key="1">
    <source>
        <dbReference type="SAM" id="MobiDB-lite"/>
    </source>
</evidence>
<keyword evidence="3" id="KW-1185">Reference proteome</keyword>
<organism evidence="2 3">
    <name type="scientific">Blattamonas nauphoetae</name>
    <dbReference type="NCBI Taxonomy" id="2049346"/>
    <lineage>
        <taxon>Eukaryota</taxon>
        <taxon>Metamonada</taxon>
        <taxon>Preaxostyla</taxon>
        <taxon>Oxymonadida</taxon>
        <taxon>Blattamonas</taxon>
    </lineage>
</organism>
<name>A0ABQ9YBZ1_9EUKA</name>
<accession>A0ABQ9YBZ1</accession>
<dbReference type="Proteomes" id="UP001281761">
    <property type="component" value="Unassembled WGS sequence"/>
</dbReference>
<sequence>MLILDSRLKTRRNVYSRDCWQELQIGVMKHFVSFIFFHVEGRIKLFASKNTVNAWQKDLNFELIDRLKTQLEKQHAEGLPGAVVDVFFIWIVRPHLVGPFVKQTVVLPDSTQYNHDWTCRRKRSRVNLPFNTGVVSIADLLFNVPFPLDDARLPVPTVEVKWEMNSQDFQDCFVMMRNLTVDAQYQLGMGNQPDLHFDASQRHGDEDTLSNDDSSFPFSDLEREELEEDSVLPQKHKRANSTQE</sequence>
<protein>
    <submittedName>
        <fullName evidence="2">Uncharacterized protein</fullName>
    </submittedName>
</protein>
<feature type="compositionally biased region" description="Basic residues" evidence="1">
    <location>
        <begin position="234"/>
        <end position="244"/>
    </location>
</feature>
<dbReference type="EMBL" id="JARBJD010000018">
    <property type="protein sequence ID" value="KAK2961129.1"/>
    <property type="molecule type" value="Genomic_DNA"/>
</dbReference>
<comment type="caution">
    <text evidence="2">The sequence shown here is derived from an EMBL/GenBank/DDBJ whole genome shotgun (WGS) entry which is preliminary data.</text>
</comment>
<feature type="compositionally biased region" description="Basic and acidic residues" evidence="1">
    <location>
        <begin position="196"/>
        <end position="206"/>
    </location>
</feature>
<reference evidence="2 3" key="1">
    <citation type="journal article" date="2022" name="bioRxiv">
        <title>Genomics of Preaxostyla Flagellates Illuminates Evolutionary Transitions and the Path Towards Mitochondrial Loss.</title>
        <authorList>
            <person name="Novak L.V.F."/>
            <person name="Treitli S.C."/>
            <person name="Pyrih J."/>
            <person name="Halakuc P."/>
            <person name="Pipaliya S.V."/>
            <person name="Vacek V."/>
            <person name="Brzon O."/>
            <person name="Soukal P."/>
            <person name="Eme L."/>
            <person name="Dacks J.B."/>
            <person name="Karnkowska A."/>
            <person name="Elias M."/>
            <person name="Hampl V."/>
        </authorList>
    </citation>
    <scope>NUCLEOTIDE SEQUENCE [LARGE SCALE GENOMIC DNA]</scope>
    <source>
        <strain evidence="2">NAU3</strain>
        <tissue evidence="2">Gut</tissue>
    </source>
</reference>
<evidence type="ECO:0000313" key="3">
    <source>
        <dbReference type="Proteomes" id="UP001281761"/>
    </source>
</evidence>
<proteinExistence type="predicted"/>
<gene>
    <name evidence="2" type="ORF">BLNAU_3897</name>
</gene>
<feature type="region of interest" description="Disordered" evidence="1">
    <location>
        <begin position="196"/>
        <end position="244"/>
    </location>
</feature>
<evidence type="ECO:0000313" key="2">
    <source>
        <dbReference type="EMBL" id="KAK2961129.1"/>
    </source>
</evidence>